<dbReference type="Proteomes" id="UP000242715">
    <property type="component" value="Unassembled WGS sequence"/>
</dbReference>
<gene>
    <name evidence="1" type="ORF">TSUD_28820</name>
</gene>
<name>A0A2Z6P110_TRISU</name>
<keyword evidence="2" id="KW-1185">Reference proteome</keyword>
<dbReference type="EMBL" id="DF974688">
    <property type="protein sequence ID" value="GAU50094.1"/>
    <property type="molecule type" value="Genomic_DNA"/>
</dbReference>
<reference evidence="2" key="1">
    <citation type="journal article" date="2017" name="Front. Plant Sci.">
        <title>Climate Clever Clovers: New Paradigm to Reduce the Environmental Footprint of Ruminants by Breeding Low Methanogenic Forages Utilizing Haplotype Variation.</title>
        <authorList>
            <person name="Kaur P."/>
            <person name="Appels R."/>
            <person name="Bayer P.E."/>
            <person name="Keeble-Gagnere G."/>
            <person name="Wang J."/>
            <person name="Hirakawa H."/>
            <person name="Shirasawa K."/>
            <person name="Vercoe P."/>
            <person name="Stefanova K."/>
            <person name="Durmic Z."/>
            <person name="Nichols P."/>
            <person name="Revell C."/>
            <person name="Isobe S.N."/>
            <person name="Edwards D."/>
            <person name="Erskine W."/>
        </authorList>
    </citation>
    <scope>NUCLEOTIDE SEQUENCE [LARGE SCALE GENOMIC DNA]</scope>
    <source>
        <strain evidence="2">cv. Daliak</strain>
    </source>
</reference>
<protein>
    <submittedName>
        <fullName evidence="1">Uncharacterized protein</fullName>
    </submittedName>
</protein>
<accession>A0A2Z6P110</accession>
<evidence type="ECO:0000313" key="1">
    <source>
        <dbReference type="EMBL" id="GAU50094.1"/>
    </source>
</evidence>
<proteinExistence type="predicted"/>
<evidence type="ECO:0000313" key="2">
    <source>
        <dbReference type="Proteomes" id="UP000242715"/>
    </source>
</evidence>
<dbReference type="AlphaFoldDB" id="A0A2Z6P110"/>
<organism evidence="1 2">
    <name type="scientific">Trifolium subterraneum</name>
    <name type="common">Subterranean clover</name>
    <dbReference type="NCBI Taxonomy" id="3900"/>
    <lineage>
        <taxon>Eukaryota</taxon>
        <taxon>Viridiplantae</taxon>
        <taxon>Streptophyta</taxon>
        <taxon>Embryophyta</taxon>
        <taxon>Tracheophyta</taxon>
        <taxon>Spermatophyta</taxon>
        <taxon>Magnoliopsida</taxon>
        <taxon>eudicotyledons</taxon>
        <taxon>Gunneridae</taxon>
        <taxon>Pentapetalae</taxon>
        <taxon>rosids</taxon>
        <taxon>fabids</taxon>
        <taxon>Fabales</taxon>
        <taxon>Fabaceae</taxon>
        <taxon>Papilionoideae</taxon>
        <taxon>50 kb inversion clade</taxon>
        <taxon>NPAAA clade</taxon>
        <taxon>Hologalegina</taxon>
        <taxon>IRL clade</taxon>
        <taxon>Trifolieae</taxon>
        <taxon>Trifolium</taxon>
    </lineage>
</organism>
<sequence>MDMLFGNLAKAKRRNRLHIPSHGGIRNLSNYWSDLMFFRFGYLPEGVVMDLKHLTKAWSRSRTTHLALTGQTFFTNFDLEVSPPEVENMS</sequence>